<dbReference type="VEuPathDB" id="FungiDB:SCHCODRAFT_02637184"/>
<organism evidence="3">
    <name type="scientific">Schizophyllum commune (strain H4-8 / FGSC 9210)</name>
    <name type="common">Split gill fungus</name>
    <dbReference type="NCBI Taxonomy" id="578458"/>
    <lineage>
        <taxon>Eukaryota</taxon>
        <taxon>Fungi</taxon>
        <taxon>Dikarya</taxon>
        <taxon>Basidiomycota</taxon>
        <taxon>Agaricomycotina</taxon>
        <taxon>Agaricomycetes</taxon>
        <taxon>Agaricomycetidae</taxon>
        <taxon>Agaricales</taxon>
        <taxon>Schizophyllaceae</taxon>
        <taxon>Schizophyllum</taxon>
    </lineage>
</organism>
<reference evidence="2 3" key="1">
    <citation type="journal article" date="2010" name="Nat. Biotechnol.">
        <title>Genome sequence of the model mushroom Schizophyllum commune.</title>
        <authorList>
            <person name="Ohm R.A."/>
            <person name="de Jong J.F."/>
            <person name="Lugones L.G."/>
            <person name="Aerts A."/>
            <person name="Kothe E."/>
            <person name="Stajich J.E."/>
            <person name="de Vries R.P."/>
            <person name="Record E."/>
            <person name="Levasseur A."/>
            <person name="Baker S.E."/>
            <person name="Bartholomew K.A."/>
            <person name="Coutinho P.M."/>
            <person name="Erdmann S."/>
            <person name="Fowler T.J."/>
            <person name="Gathman A.C."/>
            <person name="Lombard V."/>
            <person name="Henrissat B."/>
            <person name="Knabe N."/>
            <person name="Kuees U."/>
            <person name="Lilly W.W."/>
            <person name="Lindquist E."/>
            <person name="Lucas S."/>
            <person name="Magnuson J.K."/>
            <person name="Piumi F."/>
            <person name="Raudaskoski M."/>
            <person name="Salamov A."/>
            <person name="Schmutz J."/>
            <person name="Schwarze F.W.M.R."/>
            <person name="vanKuyk P.A."/>
            <person name="Horton J.S."/>
            <person name="Grigoriev I.V."/>
            <person name="Woesten H.A.B."/>
        </authorList>
    </citation>
    <scope>NUCLEOTIDE SEQUENCE [LARGE SCALE GENOMIC DNA]</scope>
    <source>
        <strain evidence="3">H4-8 / FGSC 9210</strain>
    </source>
</reference>
<dbReference type="KEGG" id="scm:SCHCO_02637184"/>
<evidence type="ECO:0000313" key="2">
    <source>
        <dbReference type="EMBL" id="EFI94033.1"/>
    </source>
</evidence>
<feature type="region of interest" description="Disordered" evidence="1">
    <location>
        <begin position="211"/>
        <end position="263"/>
    </location>
</feature>
<dbReference type="HOGENOM" id="CLU_1058289_0_0_1"/>
<dbReference type="Proteomes" id="UP000007431">
    <property type="component" value="Unassembled WGS sequence"/>
</dbReference>
<sequence length="263" mass="29577">MSSFDSDALPSMPFDPWPCERSTWHLHWELPSDCLFTKYMQDPDAADPRDEYRASVLPIGFPDGPVARSRATQLCERGLGVPLPRVRQWERSSGAQLRPSYLAAKMPLARNVGPGRRPEAALRSCEPKTKEELAIERWERGTRDGDPKADETLFKELEELCDHALKKVESSLKPPRSAICFLPPVQGNVEGKEVREDVANIAAGQPIQVTNNSTGTVERSAEVGHDDPKQPRKGKRRDVSFTLQEVPPKRVRLARDETKSFVR</sequence>
<proteinExistence type="predicted"/>
<feature type="non-terminal residue" evidence="2">
    <location>
        <position position="263"/>
    </location>
</feature>
<dbReference type="RefSeq" id="XP_003028936.1">
    <property type="nucleotide sequence ID" value="XM_003028890.1"/>
</dbReference>
<name>D8QDS1_SCHCM</name>
<dbReference type="AlphaFoldDB" id="D8QDS1"/>
<feature type="compositionally biased region" description="Basic and acidic residues" evidence="1">
    <location>
        <begin position="253"/>
        <end position="263"/>
    </location>
</feature>
<dbReference type="GeneID" id="9590963"/>
<evidence type="ECO:0000256" key="1">
    <source>
        <dbReference type="SAM" id="MobiDB-lite"/>
    </source>
</evidence>
<accession>D8QDS1</accession>
<dbReference type="InParanoid" id="D8QDS1"/>
<keyword evidence="3" id="KW-1185">Reference proteome</keyword>
<dbReference type="EMBL" id="GL377310">
    <property type="protein sequence ID" value="EFI94033.1"/>
    <property type="molecule type" value="Genomic_DNA"/>
</dbReference>
<feature type="compositionally biased region" description="Basic and acidic residues" evidence="1">
    <location>
        <begin position="219"/>
        <end position="230"/>
    </location>
</feature>
<protein>
    <submittedName>
        <fullName evidence="2">Uncharacterized protein</fullName>
    </submittedName>
</protein>
<evidence type="ECO:0000313" key="3">
    <source>
        <dbReference type="Proteomes" id="UP000007431"/>
    </source>
</evidence>
<gene>
    <name evidence="2" type="ORF">SCHCODRAFT_112010</name>
</gene>